<feature type="transmembrane region" description="Helical" evidence="1">
    <location>
        <begin position="45"/>
        <end position="64"/>
    </location>
</feature>
<keyword evidence="1" id="KW-0472">Membrane</keyword>
<dbReference type="AlphaFoldDB" id="A0A2S5G807"/>
<keyword evidence="1" id="KW-0812">Transmembrane</keyword>
<keyword evidence="1" id="KW-1133">Transmembrane helix</keyword>
<proteinExistence type="predicted"/>
<feature type="transmembrane region" description="Helical" evidence="1">
    <location>
        <begin position="20"/>
        <end position="39"/>
    </location>
</feature>
<evidence type="ECO:0000256" key="1">
    <source>
        <dbReference type="SAM" id="Phobius"/>
    </source>
</evidence>
<dbReference type="EMBL" id="PREZ01000007">
    <property type="protein sequence ID" value="PPA69119.1"/>
    <property type="molecule type" value="Genomic_DNA"/>
</dbReference>
<protein>
    <submittedName>
        <fullName evidence="2">Uncharacterized protein</fullName>
    </submittedName>
</protein>
<name>A0A2S5G807_9BACL</name>
<sequence length="74" mass="8693">MFFRKMNEKEIKNTEKAVKAGFVFYLFALGASAMYSFLLESRSNTSFTILMAGLNFFFGYDFILNKIDKKERKH</sequence>
<comment type="caution">
    <text evidence="2">The sequence shown here is derived from an EMBL/GenBank/DDBJ whole genome shotgun (WGS) entry which is preliminary data.</text>
</comment>
<dbReference type="Proteomes" id="UP000239047">
    <property type="component" value="Unassembled WGS sequence"/>
</dbReference>
<organism evidence="2 3">
    <name type="scientific">Jeotgalibacillus proteolyticus</name>
    <dbReference type="NCBI Taxonomy" id="2082395"/>
    <lineage>
        <taxon>Bacteria</taxon>
        <taxon>Bacillati</taxon>
        <taxon>Bacillota</taxon>
        <taxon>Bacilli</taxon>
        <taxon>Bacillales</taxon>
        <taxon>Caryophanaceae</taxon>
        <taxon>Jeotgalibacillus</taxon>
    </lineage>
</organism>
<keyword evidence="3" id="KW-1185">Reference proteome</keyword>
<evidence type="ECO:0000313" key="2">
    <source>
        <dbReference type="EMBL" id="PPA69119.1"/>
    </source>
</evidence>
<reference evidence="2 3" key="1">
    <citation type="submission" date="2018-02" db="EMBL/GenBank/DDBJ databases">
        <title>Jeotgalibacillus proteolyticum sp. nov. a protease producing bacterium isolated from ocean sediments of Laizhou Bay.</title>
        <authorList>
            <person name="Li Y."/>
        </authorList>
    </citation>
    <scope>NUCLEOTIDE SEQUENCE [LARGE SCALE GENOMIC DNA]</scope>
    <source>
        <strain evidence="2 3">22-7</strain>
    </source>
</reference>
<accession>A0A2S5G807</accession>
<evidence type="ECO:0000313" key="3">
    <source>
        <dbReference type="Proteomes" id="UP000239047"/>
    </source>
</evidence>
<gene>
    <name evidence="2" type="ORF">C4B60_17565</name>
</gene>